<evidence type="ECO:0000313" key="1">
    <source>
        <dbReference type="EMBL" id="CAF4016305.1"/>
    </source>
</evidence>
<evidence type="ECO:0000313" key="2">
    <source>
        <dbReference type="Proteomes" id="UP000663874"/>
    </source>
</evidence>
<sequence length="98" mass="11491">MMLIKTIEFNQLNSQINFSNNDIIDGPYSLIDYLESPIDDQGLIQLCSYDLLTYKSKHFLQQNLFPIETISIILRSTKHQIRLLRLYDYSTINCLTTN</sequence>
<organism evidence="1 2">
    <name type="scientific">Rotaria sordida</name>
    <dbReference type="NCBI Taxonomy" id="392033"/>
    <lineage>
        <taxon>Eukaryota</taxon>
        <taxon>Metazoa</taxon>
        <taxon>Spiralia</taxon>
        <taxon>Gnathifera</taxon>
        <taxon>Rotifera</taxon>
        <taxon>Eurotatoria</taxon>
        <taxon>Bdelloidea</taxon>
        <taxon>Philodinida</taxon>
        <taxon>Philodinidae</taxon>
        <taxon>Rotaria</taxon>
    </lineage>
</organism>
<comment type="caution">
    <text evidence="1">The sequence shown here is derived from an EMBL/GenBank/DDBJ whole genome shotgun (WGS) entry which is preliminary data.</text>
</comment>
<dbReference type="EMBL" id="CAJOBE010006756">
    <property type="protein sequence ID" value="CAF4016305.1"/>
    <property type="molecule type" value="Genomic_DNA"/>
</dbReference>
<proteinExistence type="predicted"/>
<protein>
    <submittedName>
        <fullName evidence="1">Uncharacterized protein</fullName>
    </submittedName>
</protein>
<gene>
    <name evidence="1" type="ORF">FNK824_LOCUS26802</name>
</gene>
<dbReference type="AlphaFoldDB" id="A0A819PYG3"/>
<accession>A0A819PYG3</accession>
<dbReference type="Proteomes" id="UP000663874">
    <property type="component" value="Unassembled WGS sequence"/>
</dbReference>
<reference evidence="1" key="1">
    <citation type="submission" date="2021-02" db="EMBL/GenBank/DDBJ databases">
        <authorList>
            <person name="Nowell W R."/>
        </authorList>
    </citation>
    <scope>NUCLEOTIDE SEQUENCE</scope>
</reference>
<name>A0A819PYG3_9BILA</name>